<keyword evidence="9" id="KW-1185">Reference proteome</keyword>
<sequence>MSKNLRKKLLRDIRQNFVQFAAIFIMCFLSMFVMQAFDSDTSAIEKYVDRYYKDTNFLDMYITSLSGFTSEDLIRIKKIDGVKNAELRSTKIGKIRLFGTEKKLEFNFIEENEISKMVLCDGTPFERGSTGIWIDNDFAKRQGIAVGDVLDLNLDGVEFYETVKGIILNPEYMYFLIDETYTEPDIGAYGYAYLADNEYPGENLLYDRIVIDAKDVNNQFDLDDTDKALLSGLRESIRDNLSISGVEFVYKQNQSGFDAIKGDLESNNTLETIFPALFILIALLGIMTTMTRLVTKQRTVIGTLKAIGFGQMAIYVHYMSYPVLISVMGSILGAAAGWWTLGKYIHVSMLDYYSLPKFDMDVSYRIVLMIVIISVMAAVTDYFSCKKLLSQQASTILRSEAPSATGAGLLEKSRIWKKLSFATRWNIRDINRNRLRTLAAIIGITLCSQLTLTAFGANELWKRTESWEYNELTPALYTIGFSSDTDYETVTDYAHRYNGQMAMSMQTEIYGNGDGFQLLDITVLDEGNLFRFQNEQGEYISLPGNGIAISAKAAERLEVKVGDFVRFKVPGQKNDYEGRVVTLYKTPGSQGISMTRGYYESLNLKFLPNTIYTNVTVPESYVNTREEVVSVFSKDAYIESLRANSARVDVEVIYMMVVAVIIGVVVMYNLGVMSFIEKAREIATLKVLGFSTNKIRWILQQQNITVTGIGTILGIVIGYRTLGFLMGQLDADSDFIIKLSPIPAIVAFVVTFLLSLIVNGLISSKVKDINMVEALKGVE</sequence>
<protein>
    <submittedName>
        <fullName evidence="8">Putative ABC transport system permease protein</fullName>
    </submittedName>
</protein>
<dbReference type="Proteomes" id="UP000182624">
    <property type="component" value="Unassembled WGS sequence"/>
</dbReference>
<evidence type="ECO:0000256" key="1">
    <source>
        <dbReference type="ARBA" id="ARBA00004651"/>
    </source>
</evidence>
<evidence type="ECO:0000259" key="7">
    <source>
        <dbReference type="Pfam" id="PF02687"/>
    </source>
</evidence>
<feature type="transmembrane region" description="Helical" evidence="6">
    <location>
        <begin position="438"/>
        <end position="457"/>
    </location>
</feature>
<dbReference type="PANTHER" id="PTHR30287">
    <property type="entry name" value="MEMBRANE COMPONENT OF PREDICTED ABC SUPERFAMILY METABOLITE UPTAKE TRANSPORTER"/>
    <property type="match status" value="1"/>
</dbReference>
<dbReference type="PANTHER" id="PTHR30287:SF1">
    <property type="entry name" value="INNER MEMBRANE PROTEIN"/>
    <property type="match status" value="1"/>
</dbReference>
<dbReference type="GO" id="GO:0005886">
    <property type="term" value="C:plasma membrane"/>
    <property type="evidence" value="ECO:0007669"/>
    <property type="project" value="UniProtKB-SubCell"/>
</dbReference>
<gene>
    <name evidence="8" type="ORF">SAMN04487928_107137</name>
</gene>
<reference evidence="9" key="1">
    <citation type="submission" date="2016-10" db="EMBL/GenBank/DDBJ databases">
        <authorList>
            <person name="Varghese N."/>
            <person name="Submissions S."/>
        </authorList>
    </citation>
    <scope>NUCLEOTIDE SEQUENCE [LARGE SCALE GENOMIC DNA]</scope>
    <source>
        <strain evidence="9">P18</strain>
    </source>
</reference>
<feature type="transmembrane region" description="Helical" evidence="6">
    <location>
        <begin position="273"/>
        <end position="294"/>
    </location>
</feature>
<dbReference type="EMBL" id="FOXO01000007">
    <property type="protein sequence ID" value="SFP75991.1"/>
    <property type="molecule type" value="Genomic_DNA"/>
</dbReference>
<feature type="transmembrane region" description="Helical" evidence="6">
    <location>
        <begin position="315"/>
        <end position="342"/>
    </location>
</feature>
<feature type="transmembrane region" description="Helical" evidence="6">
    <location>
        <begin position="20"/>
        <end position="37"/>
    </location>
</feature>
<comment type="subcellular location">
    <subcellularLocation>
        <location evidence="1">Cell membrane</location>
        <topology evidence="1">Multi-pass membrane protein</topology>
    </subcellularLocation>
</comment>
<evidence type="ECO:0000256" key="6">
    <source>
        <dbReference type="SAM" id="Phobius"/>
    </source>
</evidence>
<evidence type="ECO:0000256" key="5">
    <source>
        <dbReference type="ARBA" id="ARBA00023136"/>
    </source>
</evidence>
<dbReference type="OrthoDB" id="5137249at2"/>
<dbReference type="Pfam" id="PF02687">
    <property type="entry name" value="FtsX"/>
    <property type="match status" value="2"/>
</dbReference>
<evidence type="ECO:0000256" key="3">
    <source>
        <dbReference type="ARBA" id="ARBA00022692"/>
    </source>
</evidence>
<feature type="transmembrane region" description="Helical" evidence="6">
    <location>
        <begin position="652"/>
        <end position="676"/>
    </location>
</feature>
<dbReference type="InterPro" id="IPR003838">
    <property type="entry name" value="ABC3_permease_C"/>
</dbReference>
<organism evidence="8 9">
    <name type="scientific">Butyrivibrio proteoclasticus</name>
    <dbReference type="NCBI Taxonomy" id="43305"/>
    <lineage>
        <taxon>Bacteria</taxon>
        <taxon>Bacillati</taxon>
        <taxon>Bacillota</taxon>
        <taxon>Clostridia</taxon>
        <taxon>Lachnospirales</taxon>
        <taxon>Lachnospiraceae</taxon>
        <taxon>Butyrivibrio</taxon>
    </lineage>
</organism>
<keyword evidence="5 6" id="KW-0472">Membrane</keyword>
<dbReference type="InterPro" id="IPR038766">
    <property type="entry name" value="Membrane_comp_ABC_pdt"/>
</dbReference>
<proteinExistence type="predicted"/>
<feature type="transmembrane region" description="Helical" evidence="6">
    <location>
        <begin position="362"/>
        <end position="383"/>
    </location>
</feature>
<feature type="domain" description="ABC3 transporter permease C-terminal" evidence="7">
    <location>
        <begin position="655"/>
        <end position="769"/>
    </location>
</feature>
<evidence type="ECO:0000313" key="8">
    <source>
        <dbReference type="EMBL" id="SFP75991.1"/>
    </source>
</evidence>
<keyword evidence="4 6" id="KW-1133">Transmembrane helix</keyword>
<evidence type="ECO:0000256" key="4">
    <source>
        <dbReference type="ARBA" id="ARBA00022989"/>
    </source>
</evidence>
<keyword evidence="3 6" id="KW-0812">Transmembrane</keyword>
<evidence type="ECO:0000313" key="9">
    <source>
        <dbReference type="Proteomes" id="UP000182624"/>
    </source>
</evidence>
<feature type="transmembrane region" description="Helical" evidence="6">
    <location>
        <begin position="742"/>
        <end position="762"/>
    </location>
</feature>
<feature type="domain" description="ABC3 transporter permease C-terminal" evidence="7">
    <location>
        <begin position="273"/>
        <end position="379"/>
    </location>
</feature>
<feature type="transmembrane region" description="Helical" evidence="6">
    <location>
        <begin position="704"/>
        <end position="722"/>
    </location>
</feature>
<dbReference type="AlphaFoldDB" id="A0A1I5SZD5"/>
<keyword evidence="2" id="KW-1003">Cell membrane</keyword>
<accession>A0A1I5SZD5</accession>
<evidence type="ECO:0000256" key="2">
    <source>
        <dbReference type="ARBA" id="ARBA00022475"/>
    </source>
</evidence>
<dbReference type="RefSeq" id="WP_074886004.1">
    <property type="nucleotide sequence ID" value="NZ_FOXO01000007.1"/>
</dbReference>
<name>A0A1I5SZD5_9FIRM</name>